<dbReference type="Proteomes" id="UP000081671">
    <property type="component" value="Unplaced"/>
</dbReference>
<dbReference type="RefSeq" id="XP_012883064.1">
    <property type="nucleotide sequence ID" value="XM_013027610.1"/>
</dbReference>
<evidence type="ECO:0000313" key="3">
    <source>
        <dbReference type="RefSeq" id="XP_012883064.1"/>
    </source>
</evidence>
<dbReference type="InParanoid" id="A0A1S3G451"/>
<reference evidence="3" key="1">
    <citation type="submission" date="2025-08" db="UniProtKB">
        <authorList>
            <consortium name="RefSeq"/>
        </authorList>
    </citation>
    <scope>IDENTIFICATION</scope>
    <source>
        <tissue evidence="3">Kidney</tissue>
    </source>
</reference>
<keyword evidence="2" id="KW-1185">Reference proteome</keyword>
<dbReference type="KEGG" id="dord:105994180"/>
<dbReference type="OrthoDB" id="9450965at2759"/>
<evidence type="ECO:0000313" key="2">
    <source>
        <dbReference type="Proteomes" id="UP000081671"/>
    </source>
</evidence>
<feature type="compositionally biased region" description="Polar residues" evidence="1">
    <location>
        <begin position="13"/>
        <end position="26"/>
    </location>
</feature>
<evidence type="ECO:0000256" key="1">
    <source>
        <dbReference type="SAM" id="MobiDB-lite"/>
    </source>
</evidence>
<dbReference type="InterPro" id="IPR040606">
    <property type="entry name" value="C19orf84"/>
</dbReference>
<dbReference type="AlphaFoldDB" id="A0A1S3G451"/>
<feature type="compositionally biased region" description="Basic and acidic residues" evidence="1">
    <location>
        <begin position="164"/>
        <end position="173"/>
    </location>
</feature>
<name>A0A1S3G451_DIPOR</name>
<sequence>MEQQKDKAESEGNDQSLPTPGTQLRTPGTIPALPPWLLGTSNPAQMGLPEHLASVTVPIRLDTLSYLLHSALMGTYSLYQSLPSCPCASQPGHGQPATASCPPTPRGRGRGRGWARGGRGVQHRPAPSQGQPRWGVEDAEQPKRSGAWDDGAVPKVPRMAAPAQDDKESRDPEPVTNPWPAAEDWESES</sequence>
<dbReference type="GeneID" id="105994180"/>
<gene>
    <name evidence="3" type="primary">LOC105994180</name>
</gene>
<feature type="region of interest" description="Disordered" evidence="1">
    <location>
        <begin position="1"/>
        <end position="37"/>
    </location>
</feature>
<proteinExistence type="predicted"/>
<accession>A0A1S3G451</accession>
<dbReference type="CTD" id="105979345"/>
<protein>
    <submittedName>
        <fullName evidence="3">Uncharacterized protein C19orf84 homolog</fullName>
    </submittedName>
</protein>
<feature type="compositionally biased region" description="Basic and acidic residues" evidence="1">
    <location>
        <begin position="1"/>
        <end position="10"/>
    </location>
</feature>
<organism evidence="2 3">
    <name type="scientific">Dipodomys ordii</name>
    <name type="common">Ord's kangaroo rat</name>
    <dbReference type="NCBI Taxonomy" id="10020"/>
    <lineage>
        <taxon>Eukaryota</taxon>
        <taxon>Metazoa</taxon>
        <taxon>Chordata</taxon>
        <taxon>Craniata</taxon>
        <taxon>Vertebrata</taxon>
        <taxon>Euteleostomi</taxon>
        <taxon>Mammalia</taxon>
        <taxon>Eutheria</taxon>
        <taxon>Euarchontoglires</taxon>
        <taxon>Glires</taxon>
        <taxon>Rodentia</taxon>
        <taxon>Castorimorpha</taxon>
        <taxon>Heteromyidae</taxon>
        <taxon>Dipodomyinae</taxon>
        <taxon>Dipodomys</taxon>
    </lineage>
</organism>
<feature type="region of interest" description="Disordered" evidence="1">
    <location>
        <begin position="88"/>
        <end position="189"/>
    </location>
</feature>
<dbReference type="Pfam" id="PF17703">
    <property type="entry name" value="C19orf84"/>
    <property type="match status" value="1"/>
</dbReference>